<reference evidence="4 5" key="1">
    <citation type="submission" date="2020-08" db="EMBL/GenBank/DDBJ databases">
        <title>Bridging the membrane lipid divide: bacteria of the FCB group superphylum have the potential to synthesize archaeal ether lipids.</title>
        <authorList>
            <person name="Villanueva L."/>
            <person name="Von Meijenfeldt F.A.B."/>
            <person name="Westbye A.B."/>
            <person name="Yadav S."/>
            <person name="Hopmans E.C."/>
            <person name="Dutilh B.E."/>
            <person name="Sinninghe Damste J.S."/>
        </authorList>
    </citation>
    <scope>NUCLEOTIDE SEQUENCE [LARGE SCALE GENOMIC DNA]</scope>
    <source>
        <strain evidence="4">NIOZ-UU27</strain>
    </source>
</reference>
<evidence type="ECO:0000259" key="3">
    <source>
        <dbReference type="Pfam" id="PF16861"/>
    </source>
</evidence>
<feature type="domain" description="Carbamoyltransferase C-terminal" evidence="3">
    <location>
        <begin position="377"/>
        <end position="545"/>
    </location>
</feature>
<dbReference type="EMBL" id="JACNJD010000160">
    <property type="protein sequence ID" value="MBC8176791.1"/>
    <property type="molecule type" value="Genomic_DNA"/>
</dbReference>
<dbReference type="Pfam" id="PF16861">
    <property type="entry name" value="Carbam_trans_C"/>
    <property type="match status" value="1"/>
</dbReference>
<dbReference type="InterPro" id="IPR043129">
    <property type="entry name" value="ATPase_NBD"/>
</dbReference>
<evidence type="ECO:0008006" key="6">
    <source>
        <dbReference type="Google" id="ProtNLM"/>
    </source>
</evidence>
<dbReference type="PANTHER" id="PTHR34847:SF1">
    <property type="entry name" value="NODULATION PROTEIN U"/>
    <property type="match status" value="1"/>
</dbReference>
<evidence type="ECO:0000259" key="2">
    <source>
        <dbReference type="Pfam" id="PF02543"/>
    </source>
</evidence>
<dbReference type="Gene3D" id="3.90.870.20">
    <property type="entry name" value="Carbamoyltransferase, C-terminal domain"/>
    <property type="match status" value="1"/>
</dbReference>
<accession>A0A8J6MZC6</accession>
<proteinExistence type="inferred from homology"/>
<protein>
    <recommendedName>
        <fullName evidence="6">Carbamoyltransferase</fullName>
    </recommendedName>
</protein>
<dbReference type="Proteomes" id="UP000650524">
    <property type="component" value="Unassembled WGS sequence"/>
</dbReference>
<feature type="domain" description="Carbamoyltransferase" evidence="2">
    <location>
        <begin position="86"/>
        <end position="319"/>
    </location>
</feature>
<dbReference type="Pfam" id="PF02543">
    <property type="entry name" value="Carbam_trans_N"/>
    <property type="match status" value="1"/>
</dbReference>
<gene>
    <name evidence="4" type="ORF">H8E19_05250</name>
</gene>
<dbReference type="Gene3D" id="3.30.420.40">
    <property type="match status" value="2"/>
</dbReference>
<dbReference type="InterPro" id="IPR031730">
    <property type="entry name" value="Carbam_trans_C"/>
</dbReference>
<dbReference type="GO" id="GO:0003824">
    <property type="term" value="F:catalytic activity"/>
    <property type="evidence" value="ECO:0007669"/>
    <property type="project" value="InterPro"/>
</dbReference>
<dbReference type="SUPFAM" id="SSF53067">
    <property type="entry name" value="Actin-like ATPase domain"/>
    <property type="match status" value="1"/>
</dbReference>
<dbReference type="AlphaFoldDB" id="A0A8J6MZC6"/>
<sequence>MPEYHLGIYMGHDTGVAIVDDKLNILWVFEEERFNGEKMTYFNPYFSLKEMIKLDFNRFRTITFGFNPDEAQVDFLKKFVRFQKIRCAETLNYLKGKVIWDEVRFVGHHDCHAAGAFFPSEFDSSAILVADGTGESESTSFYVGEGNSISQISSELTNDFSLGILYQYFTEWLGYRSDNTSQHCGKIMGLASYGAPIYKEQIRNLLERDGEDYRWPGGSLLGMRGEMAKALGLPQSKPTRVFNKLQADVAASIQALLEEIIIEKLHMVKETRPFENLCFSGGVAMNSQLNYRILKSGVCENLFVQPLASDRGIALGAALASAAAITDSRLSASKKSSPDIYLGYGEDSSRRELDRLINEYDLPVYIENENISPEEIASFLNHNEIFALFQGRQEIGPRALGNRSILAAPTIDARDQTNQLIKYREPWRPFAPTVLEEEVGSYFDTNRPEPFMTVIYGVLEGMTKGVEGITHVDGTARLQTVNPDQNPFFYSIIKEYHQITGIPIVLNTSFNINGQPIVRSVYDAVLTFLCSGIDGLLIGNTLVRKRKDLPKDHINRLDRILAEATRDAKSIVLKVLDYSKDTEALLSEILDCSCIKFRKIYGPKSVSRCHISGHTKKSWNIISKIEPLVREFIYGDTDPPHLDKDEICIILTGDKLIEASSRPTRTYVKFDRNIFRELINEYFEKPDSNRYFLLDREFHLFDIDYLHSRFESLKLDEAVAVQFRDQGTQAPAGEKMIVRTVSSGSMDETPTTDSEREDMFEALADA</sequence>
<name>A0A8J6MZC6_9DELT</name>
<dbReference type="PANTHER" id="PTHR34847">
    <property type="entry name" value="NODULATION PROTEIN U"/>
    <property type="match status" value="1"/>
</dbReference>
<dbReference type="InterPro" id="IPR051338">
    <property type="entry name" value="NodU/CmcH_Carbamoyltrnsfr"/>
</dbReference>
<evidence type="ECO:0000313" key="4">
    <source>
        <dbReference type="EMBL" id="MBC8176791.1"/>
    </source>
</evidence>
<dbReference type="InterPro" id="IPR003696">
    <property type="entry name" value="Carbtransf_dom"/>
</dbReference>
<comment type="caution">
    <text evidence="4">The sequence shown here is derived from an EMBL/GenBank/DDBJ whole genome shotgun (WGS) entry which is preliminary data.</text>
</comment>
<evidence type="ECO:0000313" key="5">
    <source>
        <dbReference type="Proteomes" id="UP000650524"/>
    </source>
</evidence>
<evidence type="ECO:0000256" key="1">
    <source>
        <dbReference type="ARBA" id="ARBA00006129"/>
    </source>
</evidence>
<dbReference type="InterPro" id="IPR038152">
    <property type="entry name" value="Carbam_trans_C_sf"/>
</dbReference>
<organism evidence="4 5">
    <name type="scientific">Candidatus Desulfacyla euxinica</name>
    <dbReference type="NCBI Taxonomy" id="2841693"/>
    <lineage>
        <taxon>Bacteria</taxon>
        <taxon>Deltaproteobacteria</taxon>
        <taxon>Candidatus Desulfacyla</taxon>
    </lineage>
</organism>
<dbReference type="CDD" id="cd24098">
    <property type="entry name" value="ASKHA_NBD_TobZ_N"/>
    <property type="match status" value="1"/>
</dbReference>
<comment type="similarity">
    <text evidence="1">Belongs to the NodU/CmcH family.</text>
</comment>